<feature type="signal peptide" evidence="6">
    <location>
        <begin position="1"/>
        <end position="24"/>
    </location>
</feature>
<keyword evidence="1" id="KW-0433">Leucine-rich repeat</keyword>
<feature type="transmembrane region" description="Helical" evidence="5">
    <location>
        <begin position="646"/>
        <end position="669"/>
    </location>
</feature>
<evidence type="ECO:0000256" key="1">
    <source>
        <dbReference type="ARBA" id="ARBA00022614"/>
    </source>
</evidence>
<dbReference type="PANTHER" id="PTHR48060:SF21">
    <property type="entry name" value="L DOMAIN-LIKE PROTEIN"/>
    <property type="match status" value="1"/>
</dbReference>
<dbReference type="Proteomes" id="UP000051952">
    <property type="component" value="Unassembled WGS sequence"/>
</dbReference>
<evidence type="ECO:0000256" key="3">
    <source>
        <dbReference type="ARBA" id="ARBA00022737"/>
    </source>
</evidence>
<dbReference type="Gene3D" id="3.80.10.10">
    <property type="entry name" value="Ribonuclease Inhibitor"/>
    <property type="match status" value="2"/>
</dbReference>
<keyword evidence="8" id="KW-1185">Reference proteome</keyword>
<feature type="transmembrane region" description="Helical" evidence="5">
    <location>
        <begin position="747"/>
        <end position="771"/>
    </location>
</feature>
<dbReference type="PROSITE" id="PS51450">
    <property type="entry name" value="LRR"/>
    <property type="match status" value="1"/>
</dbReference>
<evidence type="ECO:0000313" key="8">
    <source>
        <dbReference type="Proteomes" id="UP000051952"/>
    </source>
</evidence>
<dbReference type="InterPro" id="IPR001611">
    <property type="entry name" value="Leu-rich_rpt"/>
</dbReference>
<dbReference type="EMBL" id="CYKH01002122">
    <property type="protein sequence ID" value="CUG93144.1"/>
    <property type="molecule type" value="Genomic_DNA"/>
</dbReference>
<dbReference type="AlphaFoldDB" id="A0A0S4JRD7"/>
<evidence type="ECO:0000313" key="7">
    <source>
        <dbReference type="EMBL" id="CUG93144.1"/>
    </source>
</evidence>
<feature type="transmembrane region" description="Helical" evidence="5">
    <location>
        <begin position="929"/>
        <end position="948"/>
    </location>
</feature>
<keyword evidence="2 6" id="KW-0732">Signal</keyword>
<accession>A0A0S4JRD7</accession>
<evidence type="ECO:0000256" key="4">
    <source>
        <dbReference type="ARBA" id="ARBA00023136"/>
    </source>
</evidence>
<sequence length="1035" mass="112802">MSSRFVAVFLLVGACSLLLSGSTAITTVELDILNEFISAVNYKGNSTPLELKGDCTTWPEHITCSEDKKLISSLNFTACNLTGTLPASLANLNDIVWVDLGFNSLSSTIPSAYSVWGSTLRMFSVTSNRLTGTLPSTFSNWTSVTSVYFNKNELYGSIPASYSRMTSLMSFYFNGNRFSGTLSPDFRLWRAMENFYVSNNALNGSLPPEYSDWHALSQFIVDTNTFTGTLPATYALWKNLVRFHVQDNSLTGTLPSEYGDNFSILVSFLAYNNHLTGTLPESYGKMRILFELQCGNNSLTGTLPESFSAMTAMNDFDVQSNSLSGTLPSSYSQWGTNLEMFSADENAFTGTLPRNWSNWTNIEAFDAHSNSLSGTLPPQYSSWTSLSRFSAYNNSLTGTLPSQYSLWKNVSHIYLYSNSLSGPIPSLWVQLKLLITLLLSSNQLSGSIPNLSSLQLFSVSFNNFSGSLPIDASWSALQLLDAQNNTFLFGGFQGFLSPVLMTSICSTKVCNQNRNLFLVFACLPIGTMSATRSIADWLVLWESETDDGCTSFIAPAANATTSRTIPFPTDVNDSTEVEIRTFLSSASIATVTVFTSFVTGVDAADAQMLTTVLGSPCTCSSTAAVATERSILLLALSPFSPLGSSWAAIGNSLLCCALVCAHIVLVCIVDRRMHHEKSSVASSAKVRGSTALGRWVARGCRWRPSVLMRLRFPNLSVSVILLLIPGVVRAVTSVLDGFPAAGDSTGLSVAAVVIGIVFVLCSAIAVEMLVYHHVNASEGVKNAAQQQQMRIQYATHRHIERIFAPIPPYVSRITFPQGRWEPEVSRKSFGGIVARVNGRRRRSWCALAMINIGVQILNGVGGGDAVCDALQSLTMIVLVCAAAFFAVIKPHRAPLASYLTSLSLLLSCVVTLLAMLCRLDSVDRSAVDGFGVIVSVAMMVMKVYHIALPYMEAWLIGRNATKSPEVTHTAASATLQRRDVLEPSNHFNLKLRRNHERRQNADDVRAVDAAGSEMSMSQFESLRRLVTMICERSIT</sequence>
<dbReference type="PANTHER" id="PTHR48060">
    <property type="entry name" value="DNA DAMAGE-REPAIR/TOLERATION PROTEIN DRT100"/>
    <property type="match status" value="1"/>
</dbReference>
<dbReference type="FunFam" id="3.80.10.10:FF:000095">
    <property type="entry name" value="LRR receptor-like serine/threonine-protein kinase GSO1"/>
    <property type="match status" value="1"/>
</dbReference>
<feature type="transmembrane region" description="Helical" evidence="5">
    <location>
        <begin position="712"/>
        <end position="735"/>
    </location>
</feature>
<keyword evidence="3" id="KW-0677">Repeat</keyword>
<organism evidence="7 8">
    <name type="scientific">Bodo saltans</name>
    <name type="common">Flagellated protozoan</name>
    <dbReference type="NCBI Taxonomy" id="75058"/>
    <lineage>
        <taxon>Eukaryota</taxon>
        <taxon>Discoba</taxon>
        <taxon>Euglenozoa</taxon>
        <taxon>Kinetoplastea</taxon>
        <taxon>Metakinetoplastina</taxon>
        <taxon>Eubodonida</taxon>
        <taxon>Bodonidae</taxon>
        <taxon>Bodo</taxon>
    </lineage>
</organism>
<evidence type="ECO:0000256" key="5">
    <source>
        <dbReference type="SAM" id="Phobius"/>
    </source>
</evidence>
<dbReference type="InterPro" id="IPR053211">
    <property type="entry name" value="DNA_repair-toleration"/>
</dbReference>
<dbReference type="VEuPathDB" id="TriTrypDB:BSAL_40975"/>
<dbReference type="PROSITE" id="PS51257">
    <property type="entry name" value="PROKAR_LIPOPROTEIN"/>
    <property type="match status" value="1"/>
</dbReference>
<evidence type="ECO:0000256" key="2">
    <source>
        <dbReference type="ARBA" id="ARBA00022729"/>
    </source>
</evidence>
<gene>
    <name evidence="7" type="ORF">BSAL_40975</name>
</gene>
<keyword evidence="5" id="KW-0812">Transmembrane</keyword>
<dbReference type="OrthoDB" id="1055097at2759"/>
<dbReference type="InterPro" id="IPR032675">
    <property type="entry name" value="LRR_dom_sf"/>
</dbReference>
<reference evidence="8" key="1">
    <citation type="submission" date="2015-09" db="EMBL/GenBank/DDBJ databases">
        <authorList>
            <consortium name="Pathogen Informatics"/>
        </authorList>
    </citation>
    <scope>NUCLEOTIDE SEQUENCE [LARGE SCALE GENOMIC DNA]</scope>
    <source>
        <strain evidence="8">Lake Konstanz</strain>
    </source>
</reference>
<feature type="transmembrane region" description="Helical" evidence="5">
    <location>
        <begin position="844"/>
        <end position="863"/>
    </location>
</feature>
<dbReference type="SUPFAM" id="SSF52058">
    <property type="entry name" value="L domain-like"/>
    <property type="match status" value="2"/>
</dbReference>
<name>A0A0S4JRD7_BODSA</name>
<evidence type="ECO:0000256" key="6">
    <source>
        <dbReference type="SAM" id="SignalP"/>
    </source>
</evidence>
<protein>
    <submittedName>
        <fullName evidence="7">GP46-like surface antigen, putative</fullName>
    </submittedName>
</protein>
<feature type="chain" id="PRO_5006622643" evidence="6">
    <location>
        <begin position="25"/>
        <end position="1035"/>
    </location>
</feature>
<feature type="transmembrane region" description="Helical" evidence="5">
    <location>
        <begin position="895"/>
        <end position="917"/>
    </location>
</feature>
<keyword evidence="5" id="KW-1133">Transmembrane helix</keyword>
<dbReference type="FunFam" id="3.80.10.10:FF:000041">
    <property type="entry name" value="LRR receptor-like serine/threonine-protein kinase ERECTA"/>
    <property type="match status" value="1"/>
</dbReference>
<keyword evidence="4 5" id="KW-0472">Membrane</keyword>
<feature type="transmembrane region" description="Helical" evidence="5">
    <location>
        <begin position="869"/>
        <end position="888"/>
    </location>
</feature>
<proteinExistence type="predicted"/>